<dbReference type="EMBL" id="JYIU01000044">
    <property type="protein sequence ID" value="KJL19994.1"/>
    <property type="molecule type" value="Genomic_DNA"/>
</dbReference>
<gene>
    <name evidence="2" type="ORF">RN50_02170</name>
</gene>
<keyword evidence="1" id="KW-0472">Membrane</keyword>
<dbReference type="Proteomes" id="UP000033572">
    <property type="component" value="Unassembled WGS sequence"/>
</dbReference>
<name>A0A0F0KHR7_9MICO</name>
<organism evidence="2 3">
    <name type="scientific">Microbacterium foliorum</name>
    <dbReference type="NCBI Taxonomy" id="104336"/>
    <lineage>
        <taxon>Bacteria</taxon>
        <taxon>Bacillati</taxon>
        <taxon>Actinomycetota</taxon>
        <taxon>Actinomycetes</taxon>
        <taxon>Micrococcales</taxon>
        <taxon>Microbacteriaceae</taxon>
        <taxon>Microbacterium</taxon>
    </lineage>
</organism>
<keyword evidence="1" id="KW-0812">Transmembrane</keyword>
<protein>
    <submittedName>
        <fullName evidence="2">Uncharacterized protein</fullName>
    </submittedName>
</protein>
<dbReference type="PATRIC" id="fig|104336.4.peg.2216"/>
<sequence length="60" mass="6634">MTAWSRHLLGVALVLGIAGLLFAERLPLWWSPASVVFMVIAAGVFLACTVRDHRRTRSRG</sequence>
<evidence type="ECO:0000256" key="1">
    <source>
        <dbReference type="SAM" id="Phobius"/>
    </source>
</evidence>
<proteinExistence type="predicted"/>
<comment type="caution">
    <text evidence="2">The sequence shown here is derived from an EMBL/GenBank/DDBJ whole genome shotgun (WGS) entry which is preliminary data.</text>
</comment>
<dbReference type="RefSeq" id="WP_045254532.1">
    <property type="nucleotide sequence ID" value="NZ_CP031425.1"/>
</dbReference>
<feature type="transmembrane region" description="Helical" evidence="1">
    <location>
        <begin position="33"/>
        <end position="50"/>
    </location>
</feature>
<dbReference type="GeneID" id="94446081"/>
<evidence type="ECO:0000313" key="2">
    <source>
        <dbReference type="EMBL" id="KJL19994.1"/>
    </source>
</evidence>
<reference evidence="2 3" key="1">
    <citation type="submission" date="2015-02" db="EMBL/GenBank/DDBJ databases">
        <title>Draft genome sequences of ten Microbacterium spp. with emphasis on heavy metal contaminated environments.</title>
        <authorList>
            <person name="Corretto E."/>
        </authorList>
    </citation>
    <scope>NUCLEOTIDE SEQUENCE [LARGE SCALE GENOMIC DNA]</scope>
    <source>
        <strain evidence="2 3">DSM 12966</strain>
    </source>
</reference>
<accession>A0A0F0KHR7</accession>
<dbReference type="AlphaFoldDB" id="A0A0F0KHR7"/>
<evidence type="ECO:0000313" key="3">
    <source>
        <dbReference type="Proteomes" id="UP000033572"/>
    </source>
</evidence>
<keyword evidence="3" id="KW-1185">Reference proteome</keyword>
<keyword evidence="1" id="KW-1133">Transmembrane helix</keyword>